<dbReference type="EMBL" id="BMAU01021362">
    <property type="protein sequence ID" value="GFY23235.1"/>
    <property type="molecule type" value="Genomic_DNA"/>
</dbReference>
<dbReference type="AlphaFoldDB" id="A0A8X7B8A3"/>
<comment type="caution">
    <text evidence="2">The sequence shown here is derived from an EMBL/GenBank/DDBJ whole genome shotgun (WGS) entry which is preliminary data.</text>
</comment>
<sequence length="167" mass="18587">MTTSSDSWSERTMQTTEPGTVTAGVGAFSPSRLYFDDAFIVENSDLFRETIIARNVYSAWARKLTTAKPNDPDLQQIHMEVSKSGEIVSTHLATLDVQLFKIPASEELDRIILREKNKNVASPKKREEKKPAVVPPPPLPLPARAERQRRELSTPTASLPQATSQKS</sequence>
<proteinExistence type="predicted"/>
<name>A0A8X7B8A3_TRICX</name>
<evidence type="ECO:0000313" key="2">
    <source>
        <dbReference type="EMBL" id="GFY23235.1"/>
    </source>
</evidence>
<feature type="compositionally biased region" description="Polar residues" evidence="1">
    <location>
        <begin position="153"/>
        <end position="167"/>
    </location>
</feature>
<feature type="compositionally biased region" description="Polar residues" evidence="1">
    <location>
        <begin position="1"/>
        <end position="19"/>
    </location>
</feature>
<feature type="region of interest" description="Disordered" evidence="1">
    <location>
        <begin position="1"/>
        <end position="22"/>
    </location>
</feature>
<organism evidence="2 3">
    <name type="scientific">Trichonephila clavipes</name>
    <name type="common">Golden silk orbweaver</name>
    <name type="synonym">Nephila clavipes</name>
    <dbReference type="NCBI Taxonomy" id="2585209"/>
    <lineage>
        <taxon>Eukaryota</taxon>
        <taxon>Metazoa</taxon>
        <taxon>Ecdysozoa</taxon>
        <taxon>Arthropoda</taxon>
        <taxon>Chelicerata</taxon>
        <taxon>Arachnida</taxon>
        <taxon>Araneae</taxon>
        <taxon>Araneomorphae</taxon>
        <taxon>Entelegynae</taxon>
        <taxon>Araneoidea</taxon>
        <taxon>Nephilidae</taxon>
        <taxon>Trichonephila</taxon>
    </lineage>
</organism>
<evidence type="ECO:0000256" key="1">
    <source>
        <dbReference type="SAM" id="MobiDB-lite"/>
    </source>
</evidence>
<evidence type="ECO:0000313" key="3">
    <source>
        <dbReference type="Proteomes" id="UP000887159"/>
    </source>
</evidence>
<keyword evidence="3" id="KW-1185">Reference proteome</keyword>
<dbReference type="Proteomes" id="UP000887159">
    <property type="component" value="Unassembled WGS sequence"/>
</dbReference>
<reference evidence="2" key="1">
    <citation type="submission" date="2020-08" db="EMBL/GenBank/DDBJ databases">
        <title>Multicomponent nature underlies the extraordinary mechanical properties of spider dragline silk.</title>
        <authorList>
            <person name="Kono N."/>
            <person name="Nakamura H."/>
            <person name="Mori M."/>
            <person name="Yoshida Y."/>
            <person name="Ohtoshi R."/>
            <person name="Malay A.D."/>
            <person name="Moran D.A.P."/>
            <person name="Tomita M."/>
            <person name="Numata K."/>
            <person name="Arakawa K."/>
        </authorList>
    </citation>
    <scope>NUCLEOTIDE SEQUENCE</scope>
</reference>
<protein>
    <submittedName>
        <fullName evidence="2">Uncharacterized protein</fullName>
    </submittedName>
</protein>
<accession>A0A8X7B8A3</accession>
<feature type="region of interest" description="Disordered" evidence="1">
    <location>
        <begin position="118"/>
        <end position="167"/>
    </location>
</feature>
<feature type="compositionally biased region" description="Basic and acidic residues" evidence="1">
    <location>
        <begin position="118"/>
        <end position="131"/>
    </location>
</feature>
<gene>
    <name evidence="2" type="ORF">TNCV_3764731</name>
</gene>